<evidence type="ECO:0000313" key="1">
    <source>
        <dbReference type="EMBL" id="PYC83457.1"/>
    </source>
</evidence>
<keyword evidence="2" id="KW-1185">Reference proteome</keyword>
<dbReference type="OrthoDB" id="10014111at2"/>
<gene>
    <name evidence="1" type="ORF">C7C46_08985</name>
</gene>
<reference evidence="1 2" key="1">
    <citation type="submission" date="2018-03" db="EMBL/GenBank/DDBJ databases">
        <title>Bioinformatic expansion and discovery of thiopeptide antibiotics.</title>
        <authorList>
            <person name="Schwalen C.J."/>
            <person name="Hudson G.A."/>
            <person name="Mitchell D.A."/>
        </authorList>
    </citation>
    <scope>NUCLEOTIDE SEQUENCE [LARGE SCALE GENOMIC DNA]</scope>
    <source>
        <strain evidence="1 2">ATCC 21389</strain>
    </source>
</reference>
<sequence>MPRPAAKPLSPAAKPLTFAQMRERISRPRRTVPLVLDAEAAAETETLATLLERAVLHDQATGAGTARAIAELLQAAEQRAQASRVDLVLQAVPHTAYRDLRREHPPTREQLERAAKANQGEPAFDPDTFAPALVHAQLLSPRPDSAQEFDAWWSELSDGQLAAAWSAALAVQLQYAEPVPSVLAADVIANSPGSTPGTH</sequence>
<protein>
    <submittedName>
        <fullName evidence="1">Uncharacterized protein</fullName>
    </submittedName>
</protein>
<dbReference type="AlphaFoldDB" id="A0A2V4P116"/>
<dbReference type="RefSeq" id="WP_110667558.1">
    <property type="nucleotide sequence ID" value="NZ_PYBW01000028.1"/>
</dbReference>
<name>A0A2V4P116_9ACTN</name>
<accession>A0A2V4P116</accession>
<dbReference type="Proteomes" id="UP000248039">
    <property type="component" value="Unassembled WGS sequence"/>
</dbReference>
<organism evidence="1 2">
    <name type="scientific">Streptomyces tateyamensis</name>
    <dbReference type="NCBI Taxonomy" id="565073"/>
    <lineage>
        <taxon>Bacteria</taxon>
        <taxon>Bacillati</taxon>
        <taxon>Actinomycetota</taxon>
        <taxon>Actinomycetes</taxon>
        <taxon>Kitasatosporales</taxon>
        <taxon>Streptomycetaceae</taxon>
        <taxon>Streptomyces</taxon>
    </lineage>
</organism>
<comment type="caution">
    <text evidence="1">The sequence shown here is derived from an EMBL/GenBank/DDBJ whole genome shotgun (WGS) entry which is preliminary data.</text>
</comment>
<evidence type="ECO:0000313" key="2">
    <source>
        <dbReference type="Proteomes" id="UP000248039"/>
    </source>
</evidence>
<dbReference type="EMBL" id="PYBW01000028">
    <property type="protein sequence ID" value="PYC83457.1"/>
    <property type="molecule type" value="Genomic_DNA"/>
</dbReference>
<proteinExistence type="predicted"/>